<name>A0AB39BI92_9MICO</name>
<dbReference type="CDD" id="cd08946">
    <property type="entry name" value="SDR_e"/>
    <property type="match status" value="1"/>
</dbReference>
<dbReference type="PANTHER" id="PTHR43000">
    <property type="entry name" value="DTDP-D-GLUCOSE 4,6-DEHYDRATASE-RELATED"/>
    <property type="match status" value="1"/>
</dbReference>
<evidence type="ECO:0000259" key="2">
    <source>
        <dbReference type="Pfam" id="PF01370"/>
    </source>
</evidence>
<dbReference type="SUPFAM" id="SSF51735">
    <property type="entry name" value="NAD(P)-binding Rossmann-fold domains"/>
    <property type="match status" value="1"/>
</dbReference>
<proteinExistence type="inferred from homology"/>
<gene>
    <name evidence="3" type="ORF">ABFY20_02290</name>
</gene>
<comment type="similarity">
    <text evidence="1">Belongs to the NAD(P)-dependent epimerase/dehydratase family.</text>
</comment>
<evidence type="ECO:0000256" key="1">
    <source>
        <dbReference type="ARBA" id="ARBA00007637"/>
    </source>
</evidence>
<sequence>MEQRMIVVTGATGFIGSYTVRALRDRGHEVAVLSRYDYRPEALRVIGDDPPEIIRAELHDSEAMGRALDRLRPDAVVHLDAYVNPVALKDDPVKALEMNVDPTLELLELCRTREVGRFVFASSVSVLPTVRYQPIDAAHPLVTNREGPAGGFYGVSKAVSEIIALGYADAFPLDVRIARPSAVYGFGMQWPVGVKPVVEGIVEGREVAVASRGPLRDFTPVHDVAAIFAALVDCDASCDRVFNAGTGRPLLSPLEFAEVVRETFPEARLEVTDDDLDPTGVESRYRGVLEMAPVRDQLGVHSAFDSLAEGLLAYAAEYRAFLDGRA</sequence>
<dbReference type="EMBL" id="CP162511">
    <property type="protein sequence ID" value="XDI05949.1"/>
    <property type="molecule type" value="Genomic_DNA"/>
</dbReference>
<feature type="domain" description="NAD-dependent epimerase/dehydratase" evidence="2">
    <location>
        <begin position="6"/>
        <end position="245"/>
    </location>
</feature>
<organism evidence="3">
    <name type="scientific">Herbiconiux sp. A18JL235</name>
    <dbReference type="NCBI Taxonomy" id="3152363"/>
    <lineage>
        <taxon>Bacteria</taxon>
        <taxon>Bacillati</taxon>
        <taxon>Actinomycetota</taxon>
        <taxon>Actinomycetes</taxon>
        <taxon>Micrococcales</taxon>
        <taxon>Microbacteriaceae</taxon>
        <taxon>Herbiconiux</taxon>
    </lineage>
</organism>
<dbReference type="Gene3D" id="3.40.50.720">
    <property type="entry name" value="NAD(P)-binding Rossmann-like Domain"/>
    <property type="match status" value="1"/>
</dbReference>
<dbReference type="Pfam" id="PF01370">
    <property type="entry name" value="Epimerase"/>
    <property type="match status" value="1"/>
</dbReference>
<dbReference type="RefSeq" id="WP_368498338.1">
    <property type="nucleotide sequence ID" value="NZ_CP162511.1"/>
</dbReference>
<dbReference type="InterPro" id="IPR001509">
    <property type="entry name" value="Epimerase_deHydtase"/>
</dbReference>
<dbReference type="AlphaFoldDB" id="A0AB39BI92"/>
<protein>
    <submittedName>
        <fullName evidence="3">NAD-dependent epimerase/dehydratase family protein</fullName>
    </submittedName>
</protein>
<evidence type="ECO:0000313" key="3">
    <source>
        <dbReference type="EMBL" id="XDI05949.1"/>
    </source>
</evidence>
<dbReference type="InterPro" id="IPR036291">
    <property type="entry name" value="NAD(P)-bd_dom_sf"/>
</dbReference>
<reference evidence="3" key="1">
    <citation type="submission" date="2024-05" db="EMBL/GenBank/DDBJ databases">
        <title>Herbiconiux sp. A18JL235.</title>
        <authorList>
            <person name="Zhang G."/>
        </authorList>
    </citation>
    <scope>NUCLEOTIDE SEQUENCE</scope>
    <source>
        <strain evidence="3">A18JL235</strain>
    </source>
</reference>
<accession>A0AB39BI92</accession>